<dbReference type="FunFam" id="2.60.40.10:FF:000107">
    <property type="entry name" value="Myosin, light chain kinase a"/>
    <property type="match status" value="2"/>
</dbReference>
<dbReference type="AlphaFoldDB" id="A0A3P8HWY0"/>
<evidence type="ECO:0000256" key="3">
    <source>
        <dbReference type="ARBA" id="ARBA00023319"/>
    </source>
</evidence>
<dbReference type="SMART" id="SM00408">
    <property type="entry name" value="IGc2"/>
    <property type="match status" value="3"/>
</dbReference>
<keyword evidence="2" id="KW-0963">Cytoplasm</keyword>
<dbReference type="Pfam" id="PF07679">
    <property type="entry name" value="I-set"/>
    <property type="match status" value="3"/>
</dbReference>
<evidence type="ECO:0000256" key="2">
    <source>
        <dbReference type="ARBA" id="ARBA00022490"/>
    </source>
</evidence>
<dbReference type="PANTHER" id="PTHR47633:SF15">
    <property type="entry name" value="IG-LIKE DOMAIN-CONTAINING PROTEIN"/>
    <property type="match status" value="1"/>
</dbReference>
<evidence type="ECO:0000313" key="6">
    <source>
        <dbReference type="Proteomes" id="UP000269396"/>
    </source>
</evidence>
<evidence type="ECO:0000259" key="4">
    <source>
        <dbReference type="PROSITE" id="PS50835"/>
    </source>
</evidence>
<dbReference type="EMBL" id="UZAL01029813">
    <property type="protein sequence ID" value="VDP50523.1"/>
    <property type="molecule type" value="Genomic_DNA"/>
</dbReference>
<dbReference type="PROSITE" id="PS50835">
    <property type="entry name" value="IG_LIKE"/>
    <property type="match status" value="3"/>
</dbReference>
<dbReference type="PANTHER" id="PTHR47633">
    <property type="entry name" value="IMMUNOGLOBULIN"/>
    <property type="match status" value="1"/>
</dbReference>
<dbReference type="InterPro" id="IPR003598">
    <property type="entry name" value="Ig_sub2"/>
</dbReference>
<organism evidence="5 6">
    <name type="scientific">Schistosoma mattheei</name>
    <dbReference type="NCBI Taxonomy" id="31246"/>
    <lineage>
        <taxon>Eukaryota</taxon>
        <taxon>Metazoa</taxon>
        <taxon>Spiralia</taxon>
        <taxon>Lophotrochozoa</taxon>
        <taxon>Platyhelminthes</taxon>
        <taxon>Trematoda</taxon>
        <taxon>Digenea</taxon>
        <taxon>Strigeidida</taxon>
        <taxon>Schistosomatoidea</taxon>
        <taxon>Schistosomatidae</taxon>
        <taxon>Schistosoma</taxon>
    </lineage>
</organism>
<accession>A0A3P8HWY0</accession>
<dbReference type="GO" id="GO:0045989">
    <property type="term" value="P:positive regulation of striated muscle contraction"/>
    <property type="evidence" value="ECO:0007669"/>
    <property type="project" value="UniProtKB-ARBA"/>
</dbReference>
<sequence>MPIQGEVGRRRITMELNNMISLHLLMVSDLEDGKYTCTVRNAAGSATTYCNVTVQPTDTRESLLASQVTLRPTAPRRRRDLQSDSDEVFEPVKIPRIVQSPIGVTEEQVIPVSAVKGAYPKYTQRAVSVPPTTTASVPLRIQKNATGGRPVSDYGRPPQFILPLQNSGVNEAEKIKLECQITGIPAPQVTWLKNGIPLARSNSYVTKEIGQYHCLIFYDVFLDDQGEYTCVAENPYGKAFSSCRMDVEPICEDEQPTDSEPTLVKPLPPSLSVVEGGSVELTCQFTGRPIPSIVWLKDGKQPQSSINFQTFQDSGFARLYIPKVEKDKTGLYEAVATNPLGSCSTTVYMEILPSIRTSIDLLPTISPVMSGSRYQAIAENLHGRVTCSAFISPIGYSQTIIKRPPSTMSLTRHTVTRQICPRETSLPPSPASTAPIISPQSFATVQLPLSPVRFQRETSAPPSQYYLTRHHLQIRPRQPTPPIQLTFALPRKEQSLSRTEIIRPIDSQLKLQGQVKHYSSTQHLYKKQITPIVPNIETRYSRRVASQPRLSPGYSSEEEHEHSMSVVPMVRHYKTRMERNLVSRPYIMSGYSSVKEHKRTLHITPMRREYQTSLEHNLPARPILEKGYAAEEGREYEMNVVPIVPHTDYKTELTTDIYSKPELTPGYITETEHIRSFEITPMVPEYHTKMERKIASHPILEAGYSSEEEHEHKLDIIPMTTSYKTELNTDVSSKPELMPGYAVETKHPIKLEVTPIVPEYRTELDTKVASHPHLEEGYTSEGEHEHQMELIPLVPEYKTQLSTDLSAKTEVISGYESRLHYEKTYLMETQLKQYETAISTHLPSRPSLTSIFESTFEHETNMNVVPVVPQIEHHKSQLITDFYARYRPVDVIVEVPIPPEFVKPLANVVADEGACVVIEGLVNGTPQPKISWYRSGRQLSDGPDFRLDYTNNRVRLTLSEVSEYTCEAENIAGCAQSTANLIVRGRLMTPRFIKGLENQIIYERESVRLIVKVDGHPPPTVTW</sequence>
<feature type="domain" description="Ig-like" evidence="4">
    <location>
        <begin position="899"/>
        <end position="982"/>
    </location>
</feature>
<gene>
    <name evidence="5" type="ORF">SMTD_LOCUS9561</name>
</gene>
<proteinExistence type="predicted"/>
<dbReference type="SUPFAM" id="SSF48726">
    <property type="entry name" value="Immunoglobulin"/>
    <property type="match status" value="5"/>
</dbReference>
<dbReference type="SMART" id="SM00409">
    <property type="entry name" value="IG"/>
    <property type="match status" value="3"/>
</dbReference>
<feature type="domain" description="Ig-like" evidence="4">
    <location>
        <begin position="261"/>
        <end position="352"/>
    </location>
</feature>
<dbReference type="Gene3D" id="2.60.40.10">
    <property type="entry name" value="Immunoglobulins"/>
    <property type="match status" value="4"/>
</dbReference>
<name>A0A3P8HWY0_9TREM</name>
<dbReference type="Proteomes" id="UP000269396">
    <property type="component" value="Unassembled WGS sequence"/>
</dbReference>
<dbReference type="InterPro" id="IPR003599">
    <property type="entry name" value="Ig_sub"/>
</dbReference>
<protein>
    <recommendedName>
        <fullName evidence="4">Ig-like domain-containing protein</fullName>
    </recommendedName>
</protein>
<dbReference type="GO" id="GO:0005737">
    <property type="term" value="C:cytoplasm"/>
    <property type="evidence" value="ECO:0007669"/>
    <property type="project" value="UniProtKB-SubCell"/>
</dbReference>
<evidence type="ECO:0000256" key="1">
    <source>
        <dbReference type="ARBA" id="ARBA00004496"/>
    </source>
</evidence>
<dbReference type="FunFam" id="2.60.40.10:FF:000425">
    <property type="entry name" value="Myosin light chain kinase"/>
    <property type="match status" value="1"/>
</dbReference>
<dbReference type="InterPro" id="IPR013783">
    <property type="entry name" value="Ig-like_fold"/>
</dbReference>
<evidence type="ECO:0000313" key="5">
    <source>
        <dbReference type="EMBL" id="VDP50523.1"/>
    </source>
</evidence>
<reference evidence="5 6" key="1">
    <citation type="submission" date="2018-11" db="EMBL/GenBank/DDBJ databases">
        <authorList>
            <consortium name="Pathogen Informatics"/>
        </authorList>
    </citation>
    <scope>NUCLEOTIDE SEQUENCE [LARGE SCALE GENOMIC DNA]</scope>
    <source>
        <strain>Denwood</strain>
        <strain evidence="6">Zambia</strain>
    </source>
</reference>
<dbReference type="InterPro" id="IPR036179">
    <property type="entry name" value="Ig-like_dom_sf"/>
</dbReference>
<dbReference type="GO" id="GO:0060298">
    <property type="term" value="P:positive regulation of sarcomere organization"/>
    <property type="evidence" value="ECO:0007669"/>
    <property type="project" value="UniProtKB-ARBA"/>
</dbReference>
<keyword evidence="3" id="KW-0393">Immunoglobulin domain</keyword>
<comment type="subcellular location">
    <subcellularLocation>
        <location evidence="1">Cytoplasm</location>
    </subcellularLocation>
</comment>
<dbReference type="InterPro" id="IPR013098">
    <property type="entry name" value="Ig_I-set"/>
</dbReference>
<keyword evidence="6" id="KW-1185">Reference proteome</keyword>
<dbReference type="InterPro" id="IPR007110">
    <property type="entry name" value="Ig-like_dom"/>
</dbReference>
<feature type="domain" description="Ig-like" evidence="4">
    <location>
        <begin position="158"/>
        <end position="248"/>
    </location>
</feature>